<feature type="region of interest" description="Disordered" evidence="1">
    <location>
        <begin position="58"/>
        <end position="79"/>
    </location>
</feature>
<feature type="non-terminal residue" evidence="3">
    <location>
        <position position="411"/>
    </location>
</feature>
<name>A0AAV5U9P8_9BILA</name>
<feature type="transmembrane region" description="Helical" evidence="2">
    <location>
        <begin position="176"/>
        <end position="199"/>
    </location>
</feature>
<gene>
    <name evidence="3" type="ORF">PENTCL1PPCAC_25461</name>
</gene>
<evidence type="ECO:0000256" key="2">
    <source>
        <dbReference type="SAM" id="Phobius"/>
    </source>
</evidence>
<accession>A0AAV5U9P8</accession>
<organism evidence="3 4">
    <name type="scientific">Pristionchus entomophagus</name>
    <dbReference type="NCBI Taxonomy" id="358040"/>
    <lineage>
        <taxon>Eukaryota</taxon>
        <taxon>Metazoa</taxon>
        <taxon>Ecdysozoa</taxon>
        <taxon>Nematoda</taxon>
        <taxon>Chromadorea</taxon>
        <taxon>Rhabditida</taxon>
        <taxon>Rhabditina</taxon>
        <taxon>Diplogasteromorpha</taxon>
        <taxon>Diplogasteroidea</taxon>
        <taxon>Neodiplogasteridae</taxon>
        <taxon>Pristionchus</taxon>
    </lineage>
</organism>
<feature type="compositionally biased region" description="Pro residues" evidence="1">
    <location>
        <begin position="259"/>
        <end position="271"/>
    </location>
</feature>
<evidence type="ECO:0000313" key="4">
    <source>
        <dbReference type="Proteomes" id="UP001432027"/>
    </source>
</evidence>
<proteinExistence type="predicted"/>
<feature type="region of interest" description="Disordered" evidence="1">
    <location>
        <begin position="248"/>
        <end position="290"/>
    </location>
</feature>
<keyword evidence="2" id="KW-0472">Membrane</keyword>
<dbReference type="EMBL" id="BTSX01000006">
    <property type="protein sequence ID" value="GMT03287.1"/>
    <property type="molecule type" value="Genomic_DNA"/>
</dbReference>
<evidence type="ECO:0000256" key="1">
    <source>
        <dbReference type="SAM" id="MobiDB-lite"/>
    </source>
</evidence>
<dbReference type="AlphaFoldDB" id="A0AAV5U9P8"/>
<dbReference type="Proteomes" id="UP001432027">
    <property type="component" value="Unassembled WGS sequence"/>
</dbReference>
<reference evidence="3" key="1">
    <citation type="submission" date="2023-10" db="EMBL/GenBank/DDBJ databases">
        <title>Genome assembly of Pristionchus species.</title>
        <authorList>
            <person name="Yoshida K."/>
            <person name="Sommer R.J."/>
        </authorList>
    </citation>
    <scope>NUCLEOTIDE SEQUENCE</scope>
    <source>
        <strain evidence="3">RS0144</strain>
    </source>
</reference>
<keyword evidence="4" id="KW-1185">Reference proteome</keyword>
<protein>
    <recommendedName>
        <fullName evidence="5">SEA domain-containing protein</fullName>
    </recommendedName>
</protein>
<feature type="compositionally biased region" description="Low complexity" evidence="1">
    <location>
        <begin position="272"/>
        <end position="288"/>
    </location>
</feature>
<evidence type="ECO:0008006" key="5">
    <source>
        <dbReference type="Google" id="ProtNLM"/>
    </source>
</evidence>
<keyword evidence="2" id="KW-0812">Transmembrane</keyword>
<feature type="compositionally biased region" description="Low complexity" evidence="1">
    <location>
        <begin position="248"/>
        <end position="258"/>
    </location>
</feature>
<sequence length="411" mass="43827">LDTVGGIVAGLRDSRLSRFLITDELRTLGGRAGAQFGAQSGAPFGQVGAKLAHRSGAFVPEPEYPPNATTKRMHAAHAPPPFSYTQPAVIGRGGQPYYDVAPADPLPRGLPRDYRDQLAESRMSYGYGSRSSVPYATGSGAEYMAQQGWDRGADERSAGGSVGKISFYGKSNNKRLLFAAFCLLALLLIAAIVVIILFVCGVFRPALPAMPGGGGDLVRNGGPLIPPLGARMSPGSGANLATTAAATFAPEPPDTTTLPRPPPPPPPPPPSTATSTSTTTTTTTTTSPFPIVDRNESRVFQVVLFVVQQANTAYNTRTSFAYMEAFRMINDAVINLVTTSTLQQYTPMTTLEDLRNSGDDLEVRFSIQLTAPSRSAIDAPIVRNVLVADMFKLEARLNQVVIDRNRLTVTR</sequence>
<evidence type="ECO:0000313" key="3">
    <source>
        <dbReference type="EMBL" id="GMT03287.1"/>
    </source>
</evidence>
<feature type="non-terminal residue" evidence="3">
    <location>
        <position position="1"/>
    </location>
</feature>
<comment type="caution">
    <text evidence="3">The sequence shown here is derived from an EMBL/GenBank/DDBJ whole genome shotgun (WGS) entry which is preliminary data.</text>
</comment>
<keyword evidence="2" id="KW-1133">Transmembrane helix</keyword>